<organism evidence="2 3">
    <name type="scientific">Tepidibacter thalassicus DSM 15285</name>
    <dbReference type="NCBI Taxonomy" id="1123350"/>
    <lineage>
        <taxon>Bacteria</taxon>
        <taxon>Bacillati</taxon>
        <taxon>Bacillota</taxon>
        <taxon>Clostridia</taxon>
        <taxon>Peptostreptococcales</taxon>
        <taxon>Peptostreptococcaceae</taxon>
        <taxon>Tepidibacter</taxon>
    </lineage>
</organism>
<sequence length="82" mass="9384">MKNLLKKILKELKEFKSEVAKMLNKYISKYILLSLALFSFIWLIIIYSKSYNATVHIAKALPISIVNAASLIAFSIYTKNSK</sequence>
<dbReference type="RefSeq" id="WP_072726572.1">
    <property type="nucleotide sequence ID" value="NZ_FQXH01000048.1"/>
</dbReference>
<proteinExistence type="predicted"/>
<feature type="transmembrane region" description="Helical" evidence="1">
    <location>
        <begin position="60"/>
        <end position="78"/>
    </location>
</feature>
<dbReference type="Proteomes" id="UP000242520">
    <property type="component" value="Unassembled WGS sequence"/>
</dbReference>
<keyword evidence="1" id="KW-0812">Transmembrane</keyword>
<protein>
    <submittedName>
        <fullName evidence="2">Uncharacterized protein</fullName>
    </submittedName>
</protein>
<reference evidence="3" key="1">
    <citation type="submission" date="2016-11" db="EMBL/GenBank/DDBJ databases">
        <authorList>
            <person name="Varghese N."/>
            <person name="Submissions S."/>
        </authorList>
    </citation>
    <scope>NUCLEOTIDE SEQUENCE [LARGE SCALE GENOMIC DNA]</scope>
    <source>
        <strain evidence="3">DSM 15285</strain>
    </source>
</reference>
<dbReference type="AlphaFoldDB" id="A0A1M5TXE9"/>
<evidence type="ECO:0000313" key="2">
    <source>
        <dbReference type="EMBL" id="SHH55374.1"/>
    </source>
</evidence>
<keyword evidence="1" id="KW-1133">Transmembrane helix</keyword>
<keyword evidence="3" id="KW-1185">Reference proteome</keyword>
<name>A0A1M5TXE9_9FIRM</name>
<evidence type="ECO:0000256" key="1">
    <source>
        <dbReference type="SAM" id="Phobius"/>
    </source>
</evidence>
<dbReference type="EMBL" id="FQXH01000048">
    <property type="protein sequence ID" value="SHH55374.1"/>
    <property type="molecule type" value="Genomic_DNA"/>
</dbReference>
<evidence type="ECO:0000313" key="3">
    <source>
        <dbReference type="Proteomes" id="UP000242520"/>
    </source>
</evidence>
<feature type="transmembrane region" description="Helical" evidence="1">
    <location>
        <begin position="30"/>
        <end position="48"/>
    </location>
</feature>
<keyword evidence="1" id="KW-0472">Membrane</keyword>
<accession>A0A1M5TXE9</accession>
<gene>
    <name evidence="2" type="ORF">SAMN02744040_02329</name>
</gene>